<dbReference type="Gene3D" id="3.30.70.330">
    <property type="match status" value="1"/>
</dbReference>
<dbReference type="AlphaFoldDB" id="A0A1L8SZ92"/>
<dbReference type="CDD" id="cd00165">
    <property type="entry name" value="S4"/>
    <property type="match status" value="1"/>
</dbReference>
<dbReference type="InterPro" id="IPR036986">
    <property type="entry name" value="S4_RNA-bd_sf"/>
</dbReference>
<dbReference type="InterPro" id="IPR012677">
    <property type="entry name" value="Nucleotide-bd_a/b_plait_sf"/>
</dbReference>
<name>A0A1L8SZ92_9ENTE</name>
<dbReference type="InterPro" id="IPR048443">
    <property type="entry name" value="RqcP2_N"/>
</dbReference>
<dbReference type="RefSeq" id="WP_071860879.1">
    <property type="nucleotide sequence ID" value="NZ_CAURXW010000020.1"/>
</dbReference>
<evidence type="ECO:0000259" key="2">
    <source>
        <dbReference type="SMART" id="SM00363"/>
    </source>
</evidence>
<dbReference type="STRING" id="319970.RV00_GL000346"/>
<evidence type="ECO:0000313" key="4">
    <source>
        <dbReference type="Proteomes" id="UP000183700"/>
    </source>
</evidence>
<keyword evidence="1" id="KW-0694">RNA-binding</keyword>
<dbReference type="InterPro" id="IPR002942">
    <property type="entry name" value="S4_RNA-bd"/>
</dbReference>
<sequence length="260" mass="30291">MNANVYQHFRQEEHAFIDSVGDWLEQVESQYAPYLTNFLDPRQAYILETLVRETSELKFSFYGGYERAERCRCLIYPDYFEPQTDDFELVMIEIKYPQKFTDLSHGKILGTLMSAGIKRDYFGDIISNGERWQIFLAKDSASYIVNQVTKIGRVTVHLEERPYTDIIIPKDSWLEEVTTASSLRLDVIISTVYNISRQRSKQLVEAGKVKVNWSVNERPDYLLDLLDVVSVRGFGRIQIQGIEGKTKKEKIRLRLGVLRK</sequence>
<dbReference type="SUPFAM" id="SSF55174">
    <property type="entry name" value="Alpha-L RNA-binding motif"/>
    <property type="match status" value="1"/>
</dbReference>
<accession>A0A1L8SZ92</accession>
<dbReference type="Pfam" id="PF01479">
    <property type="entry name" value="S4"/>
    <property type="match status" value="1"/>
</dbReference>
<organism evidence="3 4">
    <name type="scientific">Enterococcus devriesei</name>
    <dbReference type="NCBI Taxonomy" id="319970"/>
    <lineage>
        <taxon>Bacteria</taxon>
        <taxon>Bacillati</taxon>
        <taxon>Bacillota</taxon>
        <taxon>Bacilli</taxon>
        <taxon>Lactobacillales</taxon>
        <taxon>Enterococcaceae</taxon>
        <taxon>Enterococcus</taxon>
    </lineage>
</organism>
<dbReference type="EMBL" id="JXKM01000001">
    <property type="protein sequence ID" value="OJG37389.1"/>
    <property type="molecule type" value="Genomic_DNA"/>
</dbReference>
<protein>
    <submittedName>
        <fullName evidence="3">S4 domain-containing protein</fullName>
    </submittedName>
</protein>
<comment type="caution">
    <text evidence="3">The sequence shown here is derived from an EMBL/GenBank/DDBJ whole genome shotgun (WGS) entry which is preliminary data.</text>
</comment>
<dbReference type="SMART" id="SM00363">
    <property type="entry name" value="S4"/>
    <property type="match status" value="1"/>
</dbReference>
<dbReference type="PANTHER" id="PTHR13633:SF3">
    <property type="entry name" value="MITOCHONDRIAL TRANSCRIPTION RESCUE FACTOR 1"/>
    <property type="match status" value="1"/>
</dbReference>
<evidence type="ECO:0000313" key="3">
    <source>
        <dbReference type="EMBL" id="OJG37389.1"/>
    </source>
</evidence>
<dbReference type="Proteomes" id="UP000183700">
    <property type="component" value="Unassembled WGS sequence"/>
</dbReference>
<dbReference type="Pfam" id="PF17774">
    <property type="entry name" value="YlmH_RBD"/>
    <property type="match status" value="1"/>
</dbReference>
<feature type="domain" description="RNA-binding S4" evidence="2">
    <location>
        <begin position="183"/>
        <end position="252"/>
    </location>
</feature>
<proteinExistence type="predicted"/>
<dbReference type="Gene3D" id="3.30.1370.160">
    <property type="match status" value="1"/>
</dbReference>
<dbReference type="GO" id="GO:0003723">
    <property type="term" value="F:RNA binding"/>
    <property type="evidence" value="ECO:0007669"/>
    <property type="project" value="UniProtKB-KW"/>
</dbReference>
<dbReference type="PANTHER" id="PTHR13633">
    <property type="entry name" value="MITOCHONDRIAL TRANSCRIPTION RESCUE FACTOR 1"/>
    <property type="match status" value="1"/>
</dbReference>
<dbReference type="Gene3D" id="3.10.290.10">
    <property type="entry name" value="RNA-binding S4 domain"/>
    <property type="match status" value="1"/>
</dbReference>
<dbReference type="Pfam" id="PF21278">
    <property type="entry name" value="YlmH_1st"/>
    <property type="match status" value="1"/>
</dbReference>
<reference evidence="3 4" key="1">
    <citation type="submission" date="2014-12" db="EMBL/GenBank/DDBJ databases">
        <title>Draft genome sequences of 29 type strains of Enterococci.</title>
        <authorList>
            <person name="Zhong Z."/>
            <person name="Sun Z."/>
            <person name="Liu W."/>
            <person name="Zhang W."/>
            <person name="Zhang H."/>
        </authorList>
    </citation>
    <scope>NUCLEOTIDE SEQUENCE [LARGE SCALE GENOMIC DNA]</scope>
    <source>
        <strain evidence="3 4">DSM 22802</strain>
    </source>
</reference>
<dbReference type="OrthoDB" id="9812787at2"/>
<dbReference type="InterPro" id="IPR040591">
    <property type="entry name" value="RqcP2_RBD"/>
</dbReference>
<gene>
    <name evidence="3" type="ORF">RV00_GL000346</name>
</gene>
<dbReference type="PROSITE" id="PS50889">
    <property type="entry name" value="S4"/>
    <property type="match status" value="1"/>
</dbReference>
<keyword evidence="4" id="KW-1185">Reference proteome</keyword>
<evidence type="ECO:0000256" key="1">
    <source>
        <dbReference type="PROSITE-ProRule" id="PRU00182"/>
    </source>
</evidence>